<evidence type="ECO:0000256" key="1">
    <source>
        <dbReference type="ARBA" id="ARBA00022741"/>
    </source>
</evidence>
<dbReference type="PANTHER" id="PTHR11070">
    <property type="entry name" value="UVRD / RECB / PCRA DNA HELICASE FAMILY MEMBER"/>
    <property type="match status" value="1"/>
</dbReference>
<name>A0A382Y0L4_9ZZZZ</name>
<dbReference type="PANTHER" id="PTHR11070:SF2">
    <property type="entry name" value="ATP-DEPENDENT DNA HELICASE SRS2"/>
    <property type="match status" value="1"/>
</dbReference>
<evidence type="ECO:0000256" key="3">
    <source>
        <dbReference type="ARBA" id="ARBA00022806"/>
    </source>
</evidence>
<dbReference type="Pfam" id="PF00580">
    <property type="entry name" value="UvrD-helicase"/>
    <property type="match status" value="1"/>
</dbReference>
<protein>
    <recommendedName>
        <fullName evidence="5">UvrD-like helicase ATP-binding domain-containing protein</fullName>
    </recommendedName>
</protein>
<dbReference type="GO" id="GO:0005829">
    <property type="term" value="C:cytosol"/>
    <property type="evidence" value="ECO:0007669"/>
    <property type="project" value="TreeGrafter"/>
</dbReference>
<dbReference type="Gene3D" id="3.40.50.300">
    <property type="entry name" value="P-loop containing nucleotide triphosphate hydrolases"/>
    <property type="match status" value="1"/>
</dbReference>
<evidence type="ECO:0000259" key="5">
    <source>
        <dbReference type="PROSITE" id="PS51198"/>
    </source>
</evidence>
<accession>A0A382Y0L4</accession>
<dbReference type="EMBL" id="UINC01171627">
    <property type="protein sequence ID" value="SVD76291.1"/>
    <property type="molecule type" value="Genomic_DNA"/>
</dbReference>
<dbReference type="SUPFAM" id="SSF52540">
    <property type="entry name" value="P-loop containing nucleoside triphosphate hydrolases"/>
    <property type="match status" value="1"/>
</dbReference>
<dbReference type="GO" id="GO:0005524">
    <property type="term" value="F:ATP binding"/>
    <property type="evidence" value="ECO:0007669"/>
    <property type="project" value="UniProtKB-KW"/>
</dbReference>
<dbReference type="GO" id="GO:0003677">
    <property type="term" value="F:DNA binding"/>
    <property type="evidence" value="ECO:0007669"/>
    <property type="project" value="InterPro"/>
</dbReference>
<organism evidence="6">
    <name type="scientific">marine metagenome</name>
    <dbReference type="NCBI Taxonomy" id="408172"/>
    <lineage>
        <taxon>unclassified sequences</taxon>
        <taxon>metagenomes</taxon>
        <taxon>ecological metagenomes</taxon>
    </lineage>
</organism>
<reference evidence="6" key="1">
    <citation type="submission" date="2018-05" db="EMBL/GenBank/DDBJ databases">
        <authorList>
            <person name="Lanie J.A."/>
            <person name="Ng W.-L."/>
            <person name="Kazmierczak K.M."/>
            <person name="Andrzejewski T.M."/>
            <person name="Davidsen T.M."/>
            <person name="Wayne K.J."/>
            <person name="Tettelin H."/>
            <person name="Glass J.I."/>
            <person name="Rusch D."/>
            <person name="Podicherti R."/>
            <person name="Tsui H.-C.T."/>
            <person name="Winkler M.E."/>
        </authorList>
    </citation>
    <scope>NUCLEOTIDE SEQUENCE</scope>
</reference>
<dbReference type="GO" id="GO:0016787">
    <property type="term" value="F:hydrolase activity"/>
    <property type="evidence" value="ECO:0007669"/>
    <property type="project" value="UniProtKB-KW"/>
</dbReference>
<keyword evidence="1" id="KW-0547">Nucleotide-binding</keyword>
<dbReference type="PROSITE" id="PS51198">
    <property type="entry name" value="UVRD_HELICASE_ATP_BIND"/>
    <property type="match status" value="1"/>
</dbReference>
<sequence>MKSKMDEDQRARLRAIEPDKSFIVKAPAGSGKTGLLVKRYLRLLSLAELPEEIVAITFTRKASTEMRNQIQDALESALTKKKPENEYEEDRIKFATDVLKQDKKKKWHLFDSPDRLRIQTIDGVSTFLTQRMPILAKFGAQPDVTEDAKYLYKLATTDTFNLFNEDKEFLHSIHEIILHFGNNIPRIKNSITKMLQTRDLWLRPVSTKYSQDKMKQDLVQLIENDLEMV</sequence>
<keyword evidence="3" id="KW-0347">Helicase</keyword>
<evidence type="ECO:0000256" key="2">
    <source>
        <dbReference type="ARBA" id="ARBA00022801"/>
    </source>
</evidence>
<dbReference type="InterPro" id="IPR014016">
    <property type="entry name" value="UvrD-like_ATP-bd"/>
</dbReference>
<dbReference type="GO" id="GO:0000725">
    <property type="term" value="P:recombinational repair"/>
    <property type="evidence" value="ECO:0007669"/>
    <property type="project" value="TreeGrafter"/>
</dbReference>
<feature type="non-terminal residue" evidence="6">
    <location>
        <position position="1"/>
    </location>
</feature>
<dbReference type="GO" id="GO:0043138">
    <property type="term" value="F:3'-5' DNA helicase activity"/>
    <property type="evidence" value="ECO:0007669"/>
    <property type="project" value="TreeGrafter"/>
</dbReference>
<evidence type="ECO:0000256" key="4">
    <source>
        <dbReference type="ARBA" id="ARBA00022840"/>
    </source>
</evidence>
<feature type="domain" description="UvrD-like helicase ATP-binding" evidence="5">
    <location>
        <begin position="5"/>
        <end position="229"/>
    </location>
</feature>
<dbReference type="AlphaFoldDB" id="A0A382Y0L4"/>
<feature type="non-terminal residue" evidence="6">
    <location>
        <position position="229"/>
    </location>
</feature>
<dbReference type="GO" id="GO:0033202">
    <property type="term" value="C:DNA helicase complex"/>
    <property type="evidence" value="ECO:0007669"/>
    <property type="project" value="TreeGrafter"/>
</dbReference>
<keyword evidence="4" id="KW-0067">ATP-binding</keyword>
<dbReference type="InterPro" id="IPR000212">
    <property type="entry name" value="DNA_helicase_UvrD/REP"/>
</dbReference>
<dbReference type="InterPro" id="IPR027417">
    <property type="entry name" value="P-loop_NTPase"/>
</dbReference>
<gene>
    <name evidence="6" type="ORF">METZ01_LOCUS429145</name>
</gene>
<evidence type="ECO:0000313" key="6">
    <source>
        <dbReference type="EMBL" id="SVD76291.1"/>
    </source>
</evidence>
<proteinExistence type="predicted"/>
<keyword evidence="2" id="KW-0378">Hydrolase</keyword>